<keyword evidence="6 7" id="KW-0472">Membrane</keyword>
<feature type="transmembrane region" description="Helical" evidence="7">
    <location>
        <begin position="101"/>
        <end position="120"/>
    </location>
</feature>
<gene>
    <name evidence="9" type="ORF">C7H85_16020</name>
</gene>
<dbReference type="SUPFAM" id="SSF103473">
    <property type="entry name" value="MFS general substrate transporter"/>
    <property type="match status" value="1"/>
</dbReference>
<evidence type="ECO:0000256" key="2">
    <source>
        <dbReference type="ARBA" id="ARBA00022448"/>
    </source>
</evidence>
<feature type="transmembrane region" description="Helical" evidence="7">
    <location>
        <begin position="162"/>
        <end position="182"/>
    </location>
</feature>
<dbReference type="Proteomes" id="UP000240243">
    <property type="component" value="Unassembled WGS sequence"/>
</dbReference>
<feature type="transmembrane region" description="Helical" evidence="7">
    <location>
        <begin position="7"/>
        <end position="32"/>
    </location>
</feature>
<dbReference type="PRINTS" id="PR01035">
    <property type="entry name" value="TCRTETA"/>
</dbReference>
<dbReference type="Pfam" id="PF07690">
    <property type="entry name" value="MFS_1"/>
    <property type="match status" value="1"/>
</dbReference>
<dbReference type="EMBL" id="PXYG01000008">
    <property type="protein sequence ID" value="PSJ43751.1"/>
    <property type="molecule type" value="Genomic_DNA"/>
</dbReference>
<evidence type="ECO:0000256" key="6">
    <source>
        <dbReference type="ARBA" id="ARBA00023136"/>
    </source>
</evidence>
<organism evidence="9 10">
    <name type="scientific">Zobellella endophytica</name>
    <dbReference type="NCBI Taxonomy" id="2116700"/>
    <lineage>
        <taxon>Bacteria</taxon>
        <taxon>Pseudomonadati</taxon>
        <taxon>Pseudomonadota</taxon>
        <taxon>Gammaproteobacteria</taxon>
        <taxon>Aeromonadales</taxon>
        <taxon>Aeromonadaceae</taxon>
        <taxon>Zobellella</taxon>
    </lineage>
</organism>
<feature type="transmembrane region" description="Helical" evidence="7">
    <location>
        <begin position="245"/>
        <end position="266"/>
    </location>
</feature>
<keyword evidence="10" id="KW-1185">Reference proteome</keyword>
<dbReference type="InterPro" id="IPR020846">
    <property type="entry name" value="MFS_dom"/>
</dbReference>
<feature type="transmembrane region" description="Helical" evidence="7">
    <location>
        <begin position="278"/>
        <end position="296"/>
    </location>
</feature>
<keyword evidence="2" id="KW-0813">Transport</keyword>
<comment type="caution">
    <text evidence="9">The sequence shown here is derived from an EMBL/GenBank/DDBJ whole genome shotgun (WGS) entry which is preliminary data.</text>
</comment>
<evidence type="ECO:0000313" key="10">
    <source>
        <dbReference type="Proteomes" id="UP000240243"/>
    </source>
</evidence>
<evidence type="ECO:0000259" key="8">
    <source>
        <dbReference type="PROSITE" id="PS50850"/>
    </source>
</evidence>
<feature type="transmembrane region" description="Helical" evidence="7">
    <location>
        <begin position="302"/>
        <end position="324"/>
    </location>
</feature>
<dbReference type="PANTHER" id="PTHR43414">
    <property type="entry name" value="MULTIDRUG RESISTANCE PROTEIN MDTG"/>
    <property type="match status" value="1"/>
</dbReference>
<evidence type="ECO:0000256" key="1">
    <source>
        <dbReference type="ARBA" id="ARBA00004651"/>
    </source>
</evidence>
<feature type="transmembrane region" description="Helical" evidence="7">
    <location>
        <begin position="76"/>
        <end position="95"/>
    </location>
</feature>
<protein>
    <submittedName>
        <fullName evidence="9">MFS transporter</fullName>
    </submittedName>
</protein>
<keyword evidence="5 7" id="KW-1133">Transmembrane helix</keyword>
<evidence type="ECO:0000256" key="7">
    <source>
        <dbReference type="SAM" id="Phobius"/>
    </source>
</evidence>
<dbReference type="GO" id="GO:0022857">
    <property type="term" value="F:transmembrane transporter activity"/>
    <property type="evidence" value="ECO:0007669"/>
    <property type="project" value="InterPro"/>
</dbReference>
<dbReference type="PROSITE" id="PS50850">
    <property type="entry name" value="MFS"/>
    <property type="match status" value="1"/>
</dbReference>
<dbReference type="CDD" id="cd17325">
    <property type="entry name" value="MFS_MdtG_SLC18_like"/>
    <property type="match status" value="1"/>
</dbReference>
<dbReference type="GO" id="GO:0005886">
    <property type="term" value="C:plasma membrane"/>
    <property type="evidence" value="ECO:0007669"/>
    <property type="project" value="UniProtKB-SubCell"/>
</dbReference>
<evidence type="ECO:0000256" key="5">
    <source>
        <dbReference type="ARBA" id="ARBA00022989"/>
    </source>
</evidence>
<feature type="transmembrane region" description="Helical" evidence="7">
    <location>
        <begin position="132"/>
        <end position="150"/>
    </location>
</feature>
<dbReference type="PANTHER" id="PTHR43414:SF6">
    <property type="entry name" value="MULTIDRUG RESISTANCE PROTEIN MDTG"/>
    <property type="match status" value="1"/>
</dbReference>
<dbReference type="Gene3D" id="1.20.1250.20">
    <property type="entry name" value="MFS general substrate transporter like domains"/>
    <property type="match status" value="1"/>
</dbReference>
<evidence type="ECO:0000256" key="3">
    <source>
        <dbReference type="ARBA" id="ARBA00022475"/>
    </source>
</evidence>
<dbReference type="InterPro" id="IPR036259">
    <property type="entry name" value="MFS_trans_sf"/>
</dbReference>
<dbReference type="OrthoDB" id="9814303at2"/>
<keyword evidence="4 7" id="KW-0812">Transmembrane</keyword>
<name>A0A2P7R0L2_9GAMM</name>
<feature type="transmembrane region" description="Helical" evidence="7">
    <location>
        <begin position="210"/>
        <end position="233"/>
    </location>
</feature>
<evidence type="ECO:0000256" key="4">
    <source>
        <dbReference type="ARBA" id="ARBA00022692"/>
    </source>
</evidence>
<feature type="transmembrane region" description="Helical" evidence="7">
    <location>
        <begin position="336"/>
        <end position="355"/>
    </location>
</feature>
<keyword evidence="3" id="KW-1003">Cell membrane</keyword>
<sequence length="399" mass="42145">MKHPSAIHVLLCCQFLATFGVMVLIPVMPLYLEKLADDMSTAMLWSGIALAAPAIGGVLSAPLLGRLADRWGYRPILFLALGGFCVSLLLMSFAGTLAQFLAARLLLGFCGISLVITAYTAHMAEPSGKGMLLGRLQSAMALACLSGPLLGGLFMDRWGMELLLNMTAAMTCVALVAAALCLHDASPRSCHRDQPEPPLRKRWFCRWPTLSWLAAGALAQGGAFALVTCFALYVSELGDPRFPAATLTGGLHALAWAATFLAGSYWGKRNDRGSARGSFIMASAGCGSAILVMLYADSLWQLALLRLVQGFCLAALTQTVVYIVSNRVHPRHQGQAIGTANSALVSGQLIGPLTVAAVYPFFHASGAMAASAALFIAAGLLLLTNKHPAYSTCTEATRP</sequence>
<dbReference type="AlphaFoldDB" id="A0A2P7R0L2"/>
<feature type="transmembrane region" description="Helical" evidence="7">
    <location>
        <begin position="361"/>
        <end position="383"/>
    </location>
</feature>
<reference evidence="9 10" key="1">
    <citation type="submission" date="2018-03" db="EMBL/GenBank/DDBJ databases">
        <title>The draft genome of Zobellella sp. 59N8.</title>
        <authorList>
            <person name="Liu L."/>
            <person name="Li L."/>
            <person name="Zhang X."/>
            <person name="Liang L."/>
            <person name="Wang T."/>
        </authorList>
    </citation>
    <scope>NUCLEOTIDE SEQUENCE [LARGE SCALE GENOMIC DNA]</scope>
    <source>
        <strain evidence="9 10">59N8</strain>
    </source>
</reference>
<dbReference type="InterPro" id="IPR001958">
    <property type="entry name" value="Tet-R_TetA/multi-R_MdtG-like"/>
</dbReference>
<proteinExistence type="predicted"/>
<comment type="subcellular location">
    <subcellularLocation>
        <location evidence="1">Cell membrane</location>
        <topology evidence="1">Multi-pass membrane protein</topology>
    </subcellularLocation>
</comment>
<feature type="transmembrane region" description="Helical" evidence="7">
    <location>
        <begin position="44"/>
        <end position="64"/>
    </location>
</feature>
<feature type="domain" description="Major facilitator superfamily (MFS) profile" evidence="8">
    <location>
        <begin position="6"/>
        <end position="390"/>
    </location>
</feature>
<evidence type="ECO:0000313" key="9">
    <source>
        <dbReference type="EMBL" id="PSJ43751.1"/>
    </source>
</evidence>
<dbReference type="RefSeq" id="WP_106730706.1">
    <property type="nucleotide sequence ID" value="NZ_PXYG01000008.1"/>
</dbReference>
<accession>A0A2P7R0L2</accession>
<dbReference type="InterPro" id="IPR011701">
    <property type="entry name" value="MFS"/>
</dbReference>